<dbReference type="Pfam" id="PF18495">
    <property type="entry name" value="VbhA"/>
    <property type="match status" value="1"/>
</dbReference>
<evidence type="ECO:0000259" key="1">
    <source>
        <dbReference type="Pfam" id="PF18495"/>
    </source>
</evidence>
<protein>
    <recommendedName>
        <fullName evidence="1">Antitoxin VbhA domain-containing protein</fullName>
    </recommendedName>
</protein>
<sequence>MTNAEAVAQRVRRIRAIRRNTELEGARSTDATRADQLAYARGEIDVNSLSERVRQRYNLV</sequence>
<dbReference type="AlphaFoldDB" id="A0AAU7V466"/>
<proteinExistence type="predicted"/>
<dbReference type="KEGG" id="rhox:RBB84_12235"/>
<dbReference type="InterPro" id="IPR041535">
    <property type="entry name" value="VbhA"/>
</dbReference>
<dbReference type="InterPro" id="IPR043038">
    <property type="entry name" value="VbhA_sf"/>
</dbReference>
<organism evidence="2">
    <name type="scientific">Rhodococcus sp. D-6</name>
    <dbReference type="NCBI Taxonomy" id="1387842"/>
    <lineage>
        <taxon>Bacteria</taxon>
        <taxon>Bacillati</taxon>
        <taxon>Actinomycetota</taxon>
        <taxon>Actinomycetes</taxon>
        <taxon>Mycobacteriales</taxon>
        <taxon>Nocardiaceae</taxon>
        <taxon>Rhodococcus</taxon>
    </lineage>
</organism>
<dbReference type="Gene3D" id="1.10.8.1050">
    <property type="entry name" value="Antitoxin VbhA-like"/>
    <property type="match status" value="1"/>
</dbReference>
<feature type="domain" description="Antitoxin VbhA" evidence="1">
    <location>
        <begin position="10"/>
        <end position="56"/>
    </location>
</feature>
<reference evidence="2" key="1">
    <citation type="submission" date="2023-08" db="EMBL/GenBank/DDBJ databases">
        <title>The novel hydrolase IpcH responsible for the initial isoprocarb degradation step in Rhodococcus sp. D-6.</title>
        <authorList>
            <person name="Zhu Q."/>
        </authorList>
    </citation>
    <scope>NUCLEOTIDE SEQUENCE</scope>
    <source>
        <strain evidence="2">D-6</strain>
    </source>
</reference>
<dbReference type="RefSeq" id="WP_301850933.1">
    <property type="nucleotide sequence ID" value="NZ_CP132970.1"/>
</dbReference>
<dbReference type="EMBL" id="CP132970">
    <property type="protein sequence ID" value="XBW06599.1"/>
    <property type="molecule type" value="Genomic_DNA"/>
</dbReference>
<evidence type="ECO:0000313" key="2">
    <source>
        <dbReference type="EMBL" id="XBW06599.1"/>
    </source>
</evidence>
<accession>A0AAU7V466</accession>
<name>A0AAU7V466_9NOCA</name>
<gene>
    <name evidence="2" type="ORF">RBB84_12235</name>
</gene>